<reference evidence="2" key="1">
    <citation type="journal article" date="2022" name="bioRxiv">
        <title>Genomics of Preaxostyla Flagellates Illuminates Evolutionary Transitions and the Path Towards Mitochondrial Loss.</title>
        <authorList>
            <person name="Novak L.V.F."/>
            <person name="Treitli S.C."/>
            <person name="Pyrih J."/>
            <person name="Halakuc P."/>
            <person name="Pipaliya S.V."/>
            <person name="Vacek V."/>
            <person name="Brzon O."/>
            <person name="Soukal P."/>
            <person name="Eme L."/>
            <person name="Dacks J.B."/>
            <person name="Karnkowska A."/>
            <person name="Elias M."/>
            <person name="Hampl V."/>
        </authorList>
    </citation>
    <scope>NUCLEOTIDE SEQUENCE</scope>
    <source>
        <strain evidence="2">RCP-MX</strain>
    </source>
</reference>
<dbReference type="SUPFAM" id="SSF52047">
    <property type="entry name" value="RNI-like"/>
    <property type="match status" value="1"/>
</dbReference>
<accession>A0ABQ8U9H2</accession>
<evidence type="ECO:0000313" key="2">
    <source>
        <dbReference type="EMBL" id="KAJ4455966.1"/>
    </source>
</evidence>
<dbReference type="Proteomes" id="UP001141327">
    <property type="component" value="Unassembled WGS sequence"/>
</dbReference>
<dbReference type="EMBL" id="JAPMOS010000087">
    <property type="protein sequence ID" value="KAJ4455966.1"/>
    <property type="molecule type" value="Genomic_DNA"/>
</dbReference>
<gene>
    <name evidence="2" type="ORF">PAPYR_8991</name>
</gene>
<evidence type="ECO:0000313" key="3">
    <source>
        <dbReference type="Proteomes" id="UP001141327"/>
    </source>
</evidence>
<proteinExistence type="predicted"/>
<feature type="compositionally biased region" description="Low complexity" evidence="1">
    <location>
        <begin position="1"/>
        <end position="13"/>
    </location>
</feature>
<protein>
    <submittedName>
        <fullName evidence="2">Uncharacterized protein</fullName>
    </submittedName>
</protein>
<sequence length="309" mass="32992">MSSSSEATGGSISLGSDPASTAPCVGCPKCPVCEQDLMNPVMLQAKDELAQTQRFLEEARQQIARSEETNAQLRQEMAALKASAPAEEEQAHPAAAEEEEAKRGPEVSQLLEEARTQIDGMLTLYDRDLADRHAVALAEWLAIHKCYKLYLAGNPISIEGVRILAAALPGSTLEKLDLDSLCLGDEGTRLIAAALPMMSCLKDLHLDQNQIGDELARILAATLPQCATLSELHLADNLIGDEGARAFAAALSQNSTLRVLDIAGAHSKMSADGVRALIAVLDTNSTIWTVRRPPCPDQGNASVSHKYTA</sequence>
<dbReference type="Pfam" id="PF13516">
    <property type="entry name" value="LRR_6"/>
    <property type="match status" value="2"/>
</dbReference>
<dbReference type="InterPro" id="IPR032675">
    <property type="entry name" value="LRR_dom_sf"/>
</dbReference>
<dbReference type="SMART" id="SM00368">
    <property type="entry name" value="LRR_RI"/>
    <property type="match status" value="5"/>
</dbReference>
<dbReference type="InterPro" id="IPR001611">
    <property type="entry name" value="Leu-rich_rpt"/>
</dbReference>
<comment type="caution">
    <text evidence="2">The sequence shown here is derived from an EMBL/GenBank/DDBJ whole genome shotgun (WGS) entry which is preliminary data.</text>
</comment>
<keyword evidence="3" id="KW-1185">Reference proteome</keyword>
<evidence type="ECO:0000256" key="1">
    <source>
        <dbReference type="SAM" id="MobiDB-lite"/>
    </source>
</evidence>
<dbReference type="Gene3D" id="3.80.10.10">
    <property type="entry name" value="Ribonuclease Inhibitor"/>
    <property type="match status" value="1"/>
</dbReference>
<feature type="region of interest" description="Disordered" evidence="1">
    <location>
        <begin position="79"/>
        <end position="108"/>
    </location>
</feature>
<dbReference type="InterPro" id="IPR027038">
    <property type="entry name" value="RanGap"/>
</dbReference>
<dbReference type="PANTHER" id="PTHR24113">
    <property type="entry name" value="RAN GTPASE-ACTIVATING PROTEIN 1"/>
    <property type="match status" value="1"/>
</dbReference>
<organism evidence="2 3">
    <name type="scientific">Paratrimastix pyriformis</name>
    <dbReference type="NCBI Taxonomy" id="342808"/>
    <lineage>
        <taxon>Eukaryota</taxon>
        <taxon>Metamonada</taxon>
        <taxon>Preaxostyla</taxon>
        <taxon>Paratrimastigidae</taxon>
        <taxon>Paratrimastix</taxon>
    </lineage>
</organism>
<dbReference type="PANTHER" id="PTHR24113:SF15">
    <property type="entry name" value="NACHT DOMAIN-CONTAINING PROTEIN"/>
    <property type="match status" value="1"/>
</dbReference>
<name>A0ABQ8U9H2_9EUKA</name>
<feature type="region of interest" description="Disordered" evidence="1">
    <location>
        <begin position="1"/>
        <end position="21"/>
    </location>
</feature>